<accession>A0A7J7W350</accession>
<comment type="caution">
    <text evidence="1">The sequence shown here is derived from an EMBL/GenBank/DDBJ whole genome shotgun (WGS) entry which is preliminary data.</text>
</comment>
<evidence type="ECO:0000313" key="1">
    <source>
        <dbReference type="EMBL" id="KAF6331897.1"/>
    </source>
</evidence>
<sequence length="122" mass="14022">MDSATWTSTNQGCPSYSHCRVTNLPQQRTTLSPSHGTISWDDHPATWWHVDYIKLFLLYNRRHSVFVLTEIHALYTDLPSLHAMLLPKVLAYTHGMPRLLSRIPYSIFSDQENQFSARGSCS</sequence>
<gene>
    <name evidence="1" type="ORF">mPipKuh1_008200</name>
</gene>
<organism evidence="1 2">
    <name type="scientific">Pipistrellus kuhlii</name>
    <name type="common">Kuhl's pipistrelle</name>
    <dbReference type="NCBI Taxonomy" id="59472"/>
    <lineage>
        <taxon>Eukaryota</taxon>
        <taxon>Metazoa</taxon>
        <taxon>Chordata</taxon>
        <taxon>Craniata</taxon>
        <taxon>Vertebrata</taxon>
        <taxon>Euteleostomi</taxon>
        <taxon>Mammalia</taxon>
        <taxon>Eutheria</taxon>
        <taxon>Laurasiatheria</taxon>
        <taxon>Chiroptera</taxon>
        <taxon>Yangochiroptera</taxon>
        <taxon>Vespertilionidae</taxon>
        <taxon>Pipistrellus</taxon>
    </lineage>
</organism>
<proteinExistence type="predicted"/>
<name>A0A7J7W350_PIPKU</name>
<keyword evidence="2" id="KW-1185">Reference proteome</keyword>
<evidence type="ECO:0000313" key="2">
    <source>
        <dbReference type="Proteomes" id="UP000558488"/>
    </source>
</evidence>
<dbReference type="AlphaFoldDB" id="A0A7J7W350"/>
<dbReference type="EMBL" id="JACAGB010000012">
    <property type="protein sequence ID" value="KAF6331897.1"/>
    <property type="molecule type" value="Genomic_DNA"/>
</dbReference>
<reference evidence="1 2" key="1">
    <citation type="journal article" date="2020" name="Nature">
        <title>Six reference-quality genomes reveal evolution of bat adaptations.</title>
        <authorList>
            <person name="Jebb D."/>
            <person name="Huang Z."/>
            <person name="Pippel M."/>
            <person name="Hughes G.M."/>
            <person name="Lavrichenko K."/>
            <person name="Devanna P."/>
            <person name="Winkler S."/>
            <person name="Jermiin L.S."/>
            <person name="Skirmuntt E.C."/>
            <person name="Katzourakis A."/>
            <person name="Burkitt-Gray L."/>
            <person name="Ray D.A."/>
            <person name="Sullivan K.A.M."/>
            <person name="Roscito J.G."/>
            <person name="Kirilenko B.M."/>
            <person name="Davalos L.M."/>
            <person name="Corthals A.P."/>
            <person name="Power M.L."/>
            <person name="Jones G."/>
            <person name="Ransome R.D."/>
            <person name="Dechmann D.K.N."/>
            <person name="Locatelli A.G."/>
            <person name="Puechmaille S.J."/>
            <person name="Fedrigo O."/>
            <person name="Jarvis E.D."/>
            <person name="Hiller M."/>
            <person name="Vernes S.C."/>
            <person name="Myers E.W."/>
            <person name="Teeling E.C."/>
        </authorList>
    </citation>
    <scope>NUCLEOTIDE SEQUENCE [LARGE SCALE GENOMIC DNA]</scope>
    <source>
        <strain evidence="1">MPipKuh1</strain>
        <tissue evidence="1">Flight muscle</tissue>
    </source>
</reference>
<protein>
    <submittedName>
        <fullName evidence="1">Uncharacterized protein</fullName>
    </submittedName>
</protein>
<dbReference type="Proteomes" id="UP000558488">
    <property type="component" value="Unassembled WGS sequence"/>
</dbReference>